<organism evidence="4 5">
    <name type="scientific">Gonapodya prolifera (strain JEL478)</name>
    <name type="common">Monoblepharis prolifera</name>
    <dbReference type="NCBI Taxonomy" id="1344416"/>
    <lineage>
        <taxon>Eukaryota</taxon>
        <taxon>Fungi</taxon>
        <taxon>Fungi incertae sedis</taxon>
        <taxon>Chytridiomycota</taxon>
        <taxon>Chytridiomycota incertae sedis</taxon>
        <taxon>Monoblepharidomycetes</taxon>
        <taxon>Monoblepharidales</taxon>
        <taxon>Gonapodyaceae</taxon>
        <taxon>Gonapodya</taxon>
    </lineage>
</organism>
<keyword evidence="1" id="KW-0408">Iron</keyword>
<evidence type="ECO:0000256" key="2">
    <source>
        <dbReference type="ARBA" id="ARBA00023014"/>
    </source>
</evidence>
<dbReference type="InterPro" id="IPR036010">
    <property type="entry name" value="2Fe-2S_ferredoxin-like_sf"/>
</dbReference>
<dbReference type="AlphaFoldDB" id="A0A139A6X6"/>
<sequence length="348" mass="38068">MTELLLLTRKLNAGGLGIKITACDIPSASSGEQATVAAFNSHDARNTNEAFDLHVFPDHILIHDVSRTSLPLLSEFLSSEPSEHGASVPPIPLSWTPLNRKTTRLFICTHGERDCRCGETGEAVYQKLATWARSRGDTEVEVWRTSHVGGHQWAANVIAYPSGDWFGNLTPTTAVGVVGSLQSTAERSAGSQDQEQEQKLTIPWDAWRGRVGLSQVEIERLHCRETKTWSRNFYQAPPTPALLTPTIAVHFSSPTHGHVTVMGYPGERLLDAAKRAELGMEAACGGEMECATCQVLVDDTKGELPSASEDELDALDSYAHPKATNRSRLACQIRLTHKMTQFTVELPS</sequence>
<proteinExistence type="predicted"/>
<keyword evidence="1" id="KW-0479">Metal-binding</keyword>
<feature type="domain" description="2Fe-2S ferredoxin-type" evidence="3">
    <location>
        <begin position="245"/>
        <end position="348"/>
    </location>
</feature>
<evidence type="ECO:0000259" key="3">
    <source>
        <dbReference type="PROSITE" id="PS51085"/>
    </source>
</evidence>
<dbReference type="GO" id="GO:0051537">
    <property type="term" value="F:2 iron, 2 sulfur cluster binding"/>
    <property type="evidence" value="ECO:0007669"/>
    <property type="project" value="UniProtKB-KW"/>
</dbReference>
<keyword evidence="5" id="KW-1185">Reference proteome</keyword>
<dbReference type="SUPFAM" id="SSF54292">
    <property type="entry name" value="2Fe-2S ferredoxin-like"/>
    <property type="match status" value="1"/>
</dbReference>
<dbReference type="OMA" id="HIFVCTH"/>
<dbReference type="InterPro" id="IPR036249">
    <property type="entry name" value="Thioredoxin-like_sf"/>
</dbReference>
<evidence type="ECO:0000313" key="4">
    <source>
        <dbReference type="EMBL" id="KXS12398.1"/>
    </source>
</evidence>
<dbReference type="CDD" id="cd00207">
    <property type="entry name" value="fer2"/>
    <property type="match status" value="1"/>
</dbReference>
<accession>A0A139A6X6</accession>
<keyword evidence="1" id="KW-0001">2Fe-2S</keyword>
<evidence type="ECO:0000313" key="5">
    <source>
        <dbReference type="Proteomes" id="UP000070544"/>
    </source>
</evidence>
<dbReference type="Pfam" id="PF06999">
    <property type="entry name" value="Suc_Fer-like"/>
    <property type="match status" value="1"/>
</dbReference>
<dbReference type="OrthoDB" id="10253744at2759"/>
<dbReference type="InterPro" id="IPR012675">
    <property type="entry name" value="Beta-grasp_dom_sf"/>
</dbReference>
<dbReference type="Proteomes" id="UP000070544">
    <property type="component" value="Unassembled WGS sequence"/>
</dbReference>
<dbReference type="CDD" id="cd03062">
    <property type="entry name" value="TRX_Fd_Sucrase"/>
    <property type="match status" value="1"/>
</dbReference>
<dbReference type="Gene3D" id="3.10.20.30">
    <property type="match status" value="1"/>
</dbReference>
<name>A0A139A6X6_GONPJ</name>
<dbReference type="PANTHER" id="PTHR31902">
    <property type="entry name" value="ACTIN PATCHES DISTAL PROTEIN 1"/>
    <property type="match status" value="1"/>
</dbReference>
<dbReference type="PROSITE" id="PS51085">
    <property type="entry name" value="2FE2S_FER_2"/>
    <property type="match status" value="1"/>
</dbReference>
<dbReference type="InterPro" id="IPR009737">
    <property type="entry name" value="Aim32/Apd1-like"/>
</dbReference>
<dbReference type="InterPro" id="IPR001041">
    <property type="entry name" value="2Fe-2S_ferredoxin-type"/>
</dbReference>
<dbReference type="Pfam" id="PF00111">
    <property type="entry name" value="Fer2"/>
    <property type="match status" value="1"/>
</dbReference>
<reference evidence="4 5" key="1">
    <citation type="journal article" date="2015" name="Genome Biol. Evol.">
        <title>Phylogenomic analyses indicate that early fungi evolved digesting cell walls of algal ancestors of land plants.</title>
        <authorList>
            <person name="Chang Y."/>
            <person name="Wang S."/>
            <person name="Sekimoto S."/>
            <person name="Aerts A.L."/>
            <person name="Choi C."/>
            <person name="Clum A."/>
            <person name="LaButti K.M."/>
            <person name="Lindquist E.A."/>
            <person name="Yee Ngan C."/>
            <person name="Ohm R.A."/>
            <person name="Salamov A.A."/>
            <person name="Grigoriev I.V."/>
            <person name="Spatafora J.W."/>
            <person name="Berbee M.L."/>
        </authorList>
    </citation>
    <scope>NUCLEOTIDE SEQUENCE [LARGE SCALE GENOMIC DNA]</scope>
    <source>
        <strain evidence="4 5">JEL478</strain>
    </source>
</reference>
<gene>
    <name evidence="4" type="ORF">M427DRAFT_59551</name>
</gene>
<protein>
    <recommendedName>
        <fullName evidence="3">2Fe-2S ferredoxin-type domain-containing protein</fullName>
    </recommendedName>
</protein>
<dbReference type="SUPFAM" id="SSF52833">
    <property type="entry name" value="Thioredoxin-like"/>
    <property type="match status" value="1"/>
</dbReference>
<evidence type="ECO:0000256" key="1">
    <source>
        <dbReference type="ARBA" id="ARBA00022714"/>
    </source>
</evidence>
<keyword evidence="2" id="KW-0411">Iron-sulfur</keyword>
<dbReference type="EMBL" id="KQ965788">
    <property type="protein sequence ID" value="KXS12398.1"/>
    <property type="molecule type" value="Genomic_DNA"/>
</dbReference>
<dbReference type="Gene3D" id="3.40.30.10">
    <property type="entry name" value="Glutaredoxin"/>
    <property type="match status" value="1"/>
</dbReference>